<evidence type="ECO:0000313" key="2">
    <source>
        <dbReference type="EMBL" id="MBB6209291.1"/>
    </source>
</evidence>
<reference evidence="2 3" key="1">
    <citation type="submission" date="2020-08" db="EMBL/GenBank/DDBJ databases">
        <title>Genomic Encyclopedia of Type Strains, Phase IV (KMG-IV): sequencing the most valuable type-strain genomes for metagenomic binning, comparative biology and taxonomic classification.</title>
        <authorList>
            <person name="Goeker M."/>
        </authorList>
    </citation>
    <scope>NUCLEOTIDE SEQUENCE [LARGE SCALE GENOMIC DNA]</scope>
    <source>
        <strain evidence="2 3">DSM 11590</strain>
    </source>
</reference>
<evidence type="ECO:0000313" key="3">
    <source>
        <dbReference type="Proteomes" id="UP000544872"/>
    </source>
</evidence>
<organism evidence="2 3">
    <name type="scientific">Novispirillum itersonii</name>
    <name type="common">Aquaspirillum itersonii</name>
    <dbReference type="NCBI Taxonomy" id="189"/>
    <lineage>
        <taxon>Bacteria</taxon>
        <taxon>Pseudomonadati</taxon>
        <taxon>Pseudomonadota</taxon>
        <taxon>Alphaproteobacteria</taxon>
        <taxon>Rhodospirillales</taxon>
        <taxon>Novispirillaceae</taxon>
        <taxon>Novispirillum</taxon>
    </lineage>
</organism>
<sequence length="70" mass="7703">MIEILRTNDVVLLSALEVELTVNHIDTVILDGCSSAAFGGIGMVARRLMVPADQEQEARRVYSDFMKVHG</sequence>
<dbReference type="AlphaFoldDB" id="A0A7W9ZD45"/>
<dbReference type="EMBL" id="JACIIX010000002">
    <property type="protein sequence ID" value="MBB6209291.1"/>
    <property type="molecule type" value="Genomic_DNA"/>
</dbReference>
<feature type="domain" description="DUF2007" evidence="1">
    <location>
        <begin position="1"/>
        <end position="61"/>
    </location>
</feature>
<dbReference type="SUPFAM" id="SSF54913">
    <property type="entry name" value="GlnB-like"/>
    <property type="match status" value="1"/>
</dbReference>
<dbReference type="RefSeq" id="WP_184261466.1">
    <property type="nucleotide sequence ID" value="NZ_JACIIX010000002.1"/>
</dbReference>
<dbReference type="InterPro" id="IPR018551">
    <property type="entry name" value="DUF2007"/>
</dbReference>
<evidence type="ECO:0000259" key="1">
    <source>
        <dbReference type="Pfam" id="PF09413"/>
    </source>
</evidence>
<dbReference type="Gene3D" id="3.30.70.790">
    <property type="entry name" value="UreE, C-terminal domain"/>
    <property type="match status" value="1"/>
</dbReference>
<protein>
    <recommendedName>
        <fullName evidence="1">DUF2007 domain-containing protein</fullName>
    </recommendedName>
</protein>
<comment type="caution">
    <text evidence="2">The sequence shown here is derived from an EMBL/GenBank/DDBJ whole genome shotgun (WGS) entry which is preliminary data.</text>
</comment>
<proteinExistence type="predicted"/>
<dbReference type="InterPro" id="IPR011322">
    <property type="entry name" value="N-reg_PII-like_a/b"/>
</dbReference>
<accession>A0A7W9ZD45</accession>
<keyword evidence="3" id="KW-1185">Reference proteome</keyword>
<dbReference type="Pfam" id="PF09413">
    <property type="entry name" value="DUF2007"/>
    <property type="match status" value="1"/>
</dbReference>
<gene>
    <name evidence="2" type="ORF">FHS48_000693</name>
</gene>
<dbReference type="Proteomes" id="UP000544872">
    <property type="component" value="Unassembled WGS sequence"/>
</dbReference>
<name>A0A7W9ZD45_NOVIT</name>